<dbReference type="EMBL" id="JAODUO010001000">
    <property type="protein sequence ID" value="KAK2172022.1"/>
    <property type="molecule type" value="Genomic_DNA"/>
</dbReference>
<organism evidence="2 3">
    <name type="scientific">Ridgeia piscesae</name>
    <name type="common">Tubeworm</name>
    <dbReference type="NCBI Taxonomy" id="27915"/>
    <lineage>
        <taxon>Eukaryota</taxon>
        <taxon>Metazoa</taxon>
        <taxon>Spiralia</taxon>
        <taxon>Lophotrochozoa</taxon>
        <taxon>Annelida</taxon>
        <taxon>Polychaeta</taxon>
        <taxon>Sedentaria</taxon>
        <taxon>Canalipalpata</taxon>
        <taxon>Sabellida</taxon>
        <taxon>Siboglinidae</taxon>
        <taxon>Ridgeia</taxon>
    </lineage>
</organism>
<feature type="compositionally biased region" description="Pro residues" evidence="1">
    <location>
        <begin position="58"/>
        <end position="69"/>
    </location>
</feature>
<comment type="caution">
    <text evidence="2">The sequence shown here is derived from an EMBL/GenBank/DDBJ whole genome shotgun (WGS) entry which is preliminary data.</text>
</comment>
<feature type="compositionally biased region" description="Polar residues" evidence="1">
    <location>
        <begin position="364"/>
        <end position="375"/>
    </location>
</feature>
<proteinExistence type="predicted"/>
<feature type="compositionally biased region" description="Polar residues" evidence="1">
    <location>
        <begin position="241"/>
        <end position="263"/>
    </location>
</feature>
<sequence length="469" mass="53541">MSQPRPHHKEHRRYRNRPDKHDRHNRLPRHPHRQEEWEEGYSGDTRGRYPEGVRQPQSYPPQPGYPPQQQPGYSPQHQQGYPPQQQQGYPPQQQQGYPPQPQPGYAPQQQQGYPPQPQPGYAPQQQQGYPPQPGYAPQQQQGYPPQPQPGYAPQQQQGYPPQPGYAPQQPQGYPPQPQPGYPPQPQPGYPSLGHDPEGYAPPPLNPRLQEQREEQRVPTPDSHVTVSGLGYQRSGGEPSIGSRQGHQPQQAFTPNFQQLQGENPPQGLGRPSDSGYQQQPHEYHPQNHDTPSGPGYPHHDEDRSTDKYPAHGQDGYRNPGYPPGETDVSGVQNDGPRQYGSDDGDRRKGNRVTYREDSQEVNRRSTPSGWWSRVTKSSKQRRQNRHSSPADMLEGKHVKHPIRQRRVISARDRRKRKSGKVQVVNPMGMRLRRQMPGFDFVTFAELLDDDELKTFLPSQPVSPPPDYKR</sequence>
<feature type="region of interest" description="Disordered" evidence="1">
    <location>
        <begin position="1"/>
        <end position="403"/>
    </location>
</feature>
<feature type="compositionally biased region" description="Basic and acidic residues" evidence="1">
    <location>
        <begin position="297"/>
        <end position="309"/>
    </location>
</feature>
<feature type="compositionally biased region" description="Basic residues" evidence="1">
    <location>
        <begin position="1"/>
        <end position="15"/>
    </location>
</feature>
<accession>A0AAD9KIZ8</accession>
<dbReference type="Proteomes" id="UP001209878">
    <property type="component" value="Unassembled WGS sequence"/>
</dbReference>
<keyword evidence="3" id="KW-1185">Reference proteome</keyword>
<feature type="compositionally biased region" description="Low complexity" evidence="1">
    <location>
        <begin position="70"/>
        <end position="97"/>
    </location>
</feature>
<reference evidence="2" key="1">
    <citation type="journal article" date="2023" name="Mol. Biol. Evol.">
        <title>Third-Generation Sequencing Reveals the Adaptive Role of the Epigenome in Three Deep-Sea Polychaetes.</title>
        <authorList>
            <person name="Perez M."/>
            <person name="Aroh O."/>
            <person name="Sun Y."/>
            <person name="Lan Y."/>
            <person name="Juniper S.K."/>
            <person name="Young C.R."/>
            <person name="Angers B."/>
            <person name="Qian P.Y."/>
        </authorList>
    </citation>
    <scope>NUCLEOTIDE SEQUENCE</scope>
    <source>
        <strain evidence="2">R07B-5</strain>
    </source>
</reference>
<feature type="compositionally biased region" description="Basic and acidic residues" evidence="1">
    <location>
        <begin position="343"/>
        <end position="363"/>
    </location>
</feature>
<feature type="compositionally biased region" description="Basic residues" evidence="1">
    <location>
        <begin position="376"/>
        <end position="385"/>
    </location>
</feature>
<evidence type="ECO:0000313" key="3">
    <source>
        <dbReference type="Proteomes" id="UP001209878"/>
    </source>
</evidence>
<dbReference type="AlphaFoldDB" id="A0AAD9KIZ8"/>
<evidence type="ECO:0000313" key="2">
    <source>
        <dbReference type="EMBL" id="KAK2172022.1"/>
    </source>
</evidence>
<feature type="compositionally biased region" description="Low complexity" evidence="1">
    <location>
        <begin position="151"/>
        <end position="171"/>
    </location>
</feature>
<feature type="compositionally biased region" description="Low complexity" evidence="1">
    <location>
        <begin position="121"/>
        <end position="143"/>
    </location>
</feature>
<name>A0AAD9KIZ8_RIDPI</name>
<feature type="compositionally biased region" description="Pro residues" evidence="1">
    <location>
        <begin position="172"/>
        <end position="188"/>
    </location>
</feature>
<evidence type="ECO:0000256" key="1">
    <source>
        <dbReference type="SAM" id="MobiDB-lite"/>
    </source>
</evidence>
<feature type="compositionally biased region" description="Basic residues" evidence="1">
    <location>
        <begin position="23"/>
        <end position="32"/>
    </location>
</feature>
<protein>
    <submittedName>
        <fullName evidence="2">Uncharacterized protein</fullName>
    </submittedName>
</protein>
<gene>
    <name evidence="2" type="ORF">NP493_1000g00017</name>
</gene>